<dbReference type="InterPro" id="IPR036065">
    <property type="entry name" value="BolA-like_sf"/>
</dbReference>
<sequence length="116" mass="12387">MLTRLGGGRTASLMSTQIPSPPMPSDDAVAQALARVRAALAELSPSVLELEDESHRHEGHGGHRPGQLTHLRVRIVAQAFLGQSRLARHRLVNGLLAEEIARGLHALSIEAKAPGE</sequence>
<keyword evidence="4" id="KW-1185">Reference proteome</keyword>
<comment type="similarity">
    <text evidence="1">Belongs to the BolA/IbaG family.</text>
</comment>
<name>A0A4R1HRF1_ANCAQ</name>
<reference evidence="3 4" key="1">
    <citation type="submission" date="2019-03" db="EMBL/GenBank/DDBJ databases">
        <title>Genomic Encyclopedia of Type Strains, Phase IV (KMG-IV): sequencing the most valuable type-strain genomes for metagenomic binning, comparative biology and taxonomic classification.</title>
        <authorList>
            <person name="Goeker M."/>
        </authorList>
    </citation>
    <scope>NUCLEOTIDE SEQUENCE [LARGE SCALE GENOMIC DNA]</scope>
    <source>
        <strain evidence="3 4">DSM 101</strain>
    </source>
</reference>
<feature type="region of interest" description="Disordered" evidence="2">
    <location>
        <begin position="1"/>
        <end position="27"/>
    </location>
</feature>
<organism evidence="3 4">
    <name type="scientific">Ancylobacter aquaticus</name>
    <dbReference type="NCBI Taxonomy" id="100"/>
    <lineage>
        <taxon>Bacteria</taxon>
        <taxon>Pseudomonadati</taxon>
        <taxon>Pseudomonadota</taxon>
        <taxon>Alphaproteobacteria</taxon>
        <taxon>Hyphomicrobiales</taxon>
        <taxon>Xanthobacteraceae</taxon>
        <taxon>Ancylobacter</taxon>
    </lineage>
</organism>
<dbReference type="Proteomes" id="UP000295030">
    <property type="component" value="Unassembled WGS sequence"/>
</dbReference>
<dbReference type="GO" id="GO:0016226">
    <property type="term" value="P:iron-sulfur cluster assembly"/>
    <property type="evidence" value="ECO:0007669"/>
    <property type="project" value="TreeGrafter"/>
</dbReference>
<dbReference type="AlphaFoldDB" id="A0A4R1HRF1"/>
<evidence type="ECO:0000313" key="3">
    <source>
        <dbReference type="EMBL" id="TCK23090.1"/>
    </source>
</evidence>
<gene>
    <name evidence="3" type="ORF">EV667_3766</name>
</gene>
<accession>A0A4R1HRF1</accession>
<dbReference type="PANTHER" id="PTHR46230:SF3">
    <property type="entry name" value="SUFE-LIKE PROTEIN 1, CHLOROPLASTIC_MITOCHONDRIAL"/>
    <property type="match status" value="1"/>
</dbReference>
<evidence type="ECO:0000256" key="1">
    <source>
        <dbReference type="RuleBase" id="RU003860"/>
    </source>
</evidence>
<comment type="caution">
    <text evidence="3">The sequence shown here is derived from an EMBL/GenBank/DDBJ whole genome shotgun (WGS) entry which is preliminary data.</text>
</comment>
<proteinExistence type="inferred from homology"/>
<dbReference type="InterPro" id="IPR002634">
    <property type="entry name" value="BolA"/>
</dbReference>
<evidence type="ECO:0000256" key="2">
    <source>
        <dbReference type="SAM" id="MobiDB-lite"/>
    </source>
</evidence>
<evidence type="ECO:0000313" key="4">
    <source>
        <dbReference type="Proteomes" id="UP000295030"/>
    </source>
</evidence>
<dbReference type="SUPFAM" id="SSF82657">
    <property type="entry name" value="BolA-like"/>
    <property type="match status" value="1"/>
</dbReference>
<dbReference type="EMBL" id="SMFY01000004">
    <property type="protein sequence ID" value="TCK23090.1"/>
    <property type="molecule type" value="Genomic_DNA"/>
</dbReference>
<dbReference type="PANTHER" id="PTHR46230">
    <property type="match status" value="1"/>
</dbReference>
<protein>
    <submittedName>
        <fullName evidence="3">BolA protein</fullName>
    </submittedName>
</protein>
<dbReference type="Pfam" id="PF01722">
    <property type="entry name" value="BolA"/>
    <property type="match status" value="1"/>
</dbReference>
<dbReference type="Gene3D" id="3.30.300.90">
    <property type="entry name" value="BolA-like"/>
    <property type="match status" value="1"/>
</dbReference>